<organism evidence="1 2">
    <name type="scientific">Paraburkholderia piptadeniae</name>
    <dbReference type="NCBI Taxonomy" id="1701573"/>
    <lineage>
        <taxon>Bacteria</taxon>
        <taxon>Pseudomonadati</taxon>
        <taxon>Pseudomonadota</taxon>
        <taxon>Betaproteobacteria</taxon>
        <taxon>Burkholderiales</taxon>
        <taxon>Burkholderiaceae</taxon>
        <taxon>Paraburkholderia</taxon>
    </lineage>
</organism>
<reference evidence="1" key="1">
    <citation type="submission" date="2016-12" db="EMBL/GenBank/DDBJ databases">
        <authorList>
            <person name="Moulin L."/>
        </authorList>
    </citation>
    <scope>NUCLEOTIDE SEQUENCE [LARGE SCALE GENOMIC DNA]</scope>
    <source>
        <strain evidence="1">STM 7183</strain>
    </source>
</reference>
<protein>
    <submittedName>
        <fullName evidence="1">Uncharacterized protein</fullName>
    </submittedName>
</protein>
<gene>
    <name evidence="1" type="ORF">BN2476_210008</name>
</gene>
<dbReference type="Proteomes" id="UP000195569">
    <property type="component" value="Unassembled WGS sequence"/>
</dbReference>
<name>A0A1N7RVC4_9BURK</name>
<evidence type="ECO:0000313" key="2">
    <source>
        <dbReference type="Proteomes" id="UP000195569"/>
    </source>
</evidence>
<evidence type="ECO:0000313" key="1">
    <source>
        <dbReference type="EMBL" id="SIT39037.1"/>
    </source>
</evidence>
<dbReference type="EMBL" id="CYGY02000021">
    <property type="protein sequence ID" value="SIT39037.1"/>
    <property type="molecule type" value="Genomic_DNA"/>
</dbReference>
<sequence>MTGETVEIRRNARNLGPYAQRNNAMKCLAEYGSEILPDKADC</sequence>
<keyword evidence="2" id="KW-1185">Reference proteome</keyword>
<proteinExistence type="predicted"/>
<comment type="caution">
    <text evidence="1">The sequence shown here is derived from an EMBL/GenBank/DDBJ whole genome shotgun (WGS) entry which is preliminary data.</text>
</comment>
<dbReference type="AlphaFoldDB" id="A0A1N7RVC4"/>
<accession>A0A1N7RVC4</accession>